<proteinExistence type="predicted"/>
<dbReference type="Proteomes" id="UP001183414">
    <property type="component" value="Unassembled WGS sequence"/>
</dbReference>
<dbReference type="InterPro" id="IPR043917">
    <property type="entry name" value="DUF5753"/>
</dbReference>
<dbReference type="SMART" id="SM00530">
    <property type="entry name" value="HTH_XRE"/>
    <property type="match status" value="1"/>
</dbReference>
<dbReference type="Pfam" id="PF19054">
    <property type="entry name" value="DUF5753"/>
    <property type="match status" value="1"/>
</dbReference>
<evidence type="ECO:0000313" key="3">
    <source>
        <dbReference type="EMBL" id="MDT0379367.1"/>
    </source>
</evidence>
<dbReference type="InterPro" id="IPR010982">
    <property type="entry name" value="Lambda_DNA-bd_dom_sf"/>
</dbReference>
<dbReference type="PROSITE" id="PS50943">
    <property type="entry name" value="HTH_CROC1"/>
    <property type="match status" value="1"/>
</dbReference>
<comment type="caution">
    <text evidence="3">The sequence shown here is derived from an EMBL/GenBank/DDBJ whole genome shotgun (WGS) entry which is preliminary data.</text>
</comment>
<name>A0ABU2NTR8_9ACTN</name>
<evidence type="ECO:0000259" key="2">
    <source>
        <dbReference type="PROSITE" id="PS50943"/>
    </source>
</evidence>
<reference evidence="4" key="1">
    <citation type="submission" date="2023-07" db="EMBL/GenBank/DDBJ databases">
        <title>30 novel species of actinomycetes from the DSMZ collection.</title>
        <authorList>
            <person name="Nouioui I."/>
        </authorList>
    </citation>
    <scope>NUCLEOTIDE SEQUENCE [LARGE SCALE GENOMIC DNA]</scope>
    <source>
        <strain evidence="4">DSM 42041</strain>
    </source>
</reference>
<organism evidence="3 4">
    <name type="scientific">Streptomyces hazeniae</name>
    <dbReference type="NCBI Taxonomy" id="3075538"/>
    <lineage>
        <taxon>Bacteria</taxon>
        <taxon>Bacillati</taxon>
        <taxon>Actinomycetota</taxon>
        <taxon>Actinomycetes</taxon>
        <taxon>Kitasatosporales</taxon>
        <taxon>Streptomycetaceae</taxon>
        <taxon>Streptomyces</taxon>
    </lineage>
</organism>
<dbReference type="Pfam" id="PF13560">
    <property type="entry name" value="HTH_31"/>
    <property type="match status" value="1"/>
</dbReference>
<feature type="region of interest" description="Disordered" evidence="1">
    <location>
        <begin position="1"/>
        <end position="21"/>
    </location>
</feature>
<protein>
    <submittedName>
        <fullName evidence="3">Helix-turn-helix transcriptional regulator</fullName>
    </submittedName>
</protein>
<dbReference type="InterPro" id="IPR001387">
    <property type="entry name" value="Cro/C1-type_HTH"/>
</dbReference>
<gene>
    <name evidence="3" type="ORF">RM572_11370</name>
</gene>
<evidence type="ECO:0000313" key="4">
    <source>
        <dbReference type="Proteomes" id="UP001183414"/>
    </source>
</evidence>
<dbReference type="EMBL" id="JAVREQ010000008">
    <property type="protein sequence ID" value="MDT0379367.1"/>
    <property type="molecule type" value="Genomic_DNA"/>
</dbReference>
<evidence type="ECO:0000256" key="1">
    <source>
        <dbReference type="SAM" id="MobiDB-lite"/>
    </source>
</evidence>
<sequence>MDTSHTVRDLTVSGGGSASRPVELWRPGPTVPRMALGARLRVLREESGLTHTEAGAAIGVSRSKISRLEHGRTGSKQRDVEALLALYGVVGEAERSVVRTLAEQANTPGWWHRYLDLLPSWLHDYLGAEQAADVIRGYEVQFVPGLLQTPAYAREVVRLGHPDAPKDVLDRHVEFRMRRQEVLDRPTPPHLWVVVDEAVLRRPLGSRAVMRDQLDHLARMARRPHITVQLLPFACGGHPALCGSVTMLRLPGGQLPDMVYLEQLTSAVYPDKPADVHHYWDVLNRLVVQAERASRTPELLRALRDDL</sequence>
<keyword evidence="4" id="KW-1185">Reference proteome</keyword>
<dbReference type="Gene3D" id="1.10.260.40">
    <property type="entry name" value="lambda repressor-like DNA-binding domains"/>
    <property type="match status" value="1"/>
</dbReference>
<dbReference type="RefSeq" id="WP_311673158.1">
    <property type="nucleotide sequence ID" value="NZ_JAVREQ010000008.1"/>
</dbReference>
<dbReference type="SUPFAM" id="SSF47413">
    <property type="entry name" value="lambda repressor-like DNA-binding domains"/>
    <property type="match status" value="1"/>
</dbReference>
<accession>A0ABU2NTR8</accession>
<feature type="domain" description="HTH cro/C1-type" evidence="2">
    <location>
        <begin position="40"/>
        <end position="93"/>
    </location>
</feature>
<dbReference type="CDD" id="cd00093">
    <property type="entry name" value="HTH_XRE"/>
    <property type="match status" value="1"/>
</dbReference>